<protein>
    <submittedName>
        <fullName evidence="1">Uncharacterized protein</fullName>
    </submittedName>
</protein>
<name>A0ABV9P8L7_9FLAO</name>
<evidence type="ECO:0000313" key="1">
    <source>
        <dbReference type="EMBL" id="MFC4746399.1"/>
    </source>
</evidence>
<reference evidence="2" key="1">
    <citation type="journal article" date="2019" name="Int. J. Syst. Evol. Microbiol.">
        <title>The Global Catalogue of Microorganisms (GCM) 10K type strain sequencing project: providing services to taxonomists for standard genome sequencing and annotation.</title>
        <authorList>
            <consortium name="The Broad Institute Genomics Platform"/>
            <consortium name="The Broad Institute Genome Sequencing Center for Infectious Disease"/>
            <person name="Wu L."/>
            <person name="Ma J."/>
        </authorList>
    </citation>
    <scope>NUCLEOTIDE SEQUENCE [LARGE SCALE GENOMIC DNA]</scope>
    <source>
        <strain evidence="2">WYCCWR 13023</strain>
    </source>
</reference>
<evidence type="ECO:0000313" key="2">
    <source>
        <dbReference type="Proteomes" id="UP001595935"/>
    </source>
</evidence>
<organism evidence="1 2">
    <name type="scientific">Flavobacterium branchiicola</name>
    <dbReference type="NCBI Taxonomy" id="1114875"/>
    <lineage>
        <taxon>Bacteria</taxon>
        <taxon>Pseudomonadati</taxon>
        <taxon>Bacteroidota</taxon>
        <taxon>Flavobacteriia</taxon>
        <taxon>Flavobacteriales</taxon>
        <taxon>Flavobacteriaceae</taxon>
        <taxon>Flavobacterium</taxon>
    </lineage>
</organism>
<dbReference type="Proteomes" id="UP001595935">
    <property type="component" value="Unassembled WGS sequence"/>
</dbReference>
<keyword evidence="2" id="KW-1185">Reference proteome</keyword>
<dbReference type="EMBL" id="JBHSGV010000001">
    <property type="protein sequence ID" value="MFC4746399.1"/>
    <property type="molecule type" value="Genomic_DNA"/>
</dbReference>
<accession>A0ABV9P8L7</accession>
<sequence>MEVEKRETVTDFVELLNKVKYFKKLKPDPKNDNSFNVWVKIASCSELNLTIASLLKSSISVLKEEPTEAGMDVLLLLEMALQLLTSDEMELLDIINQLPPSAKSAS</sequence>
<gene>
    <name evidence="1" type="ORF">ACFO5S_03020</name>
</gene>
<comment type="caution">
    <text evidence="1">The sequence shown here is derived from an EMBL/GenBank/DDBJ whole genome shotgun (WGS) entry which is preliminary data.</text>
</comment>
<dbReference type="RefSeq" id="WP_213254325.1">
    <property type="nucleotide sequence ID" value="NZ_JAGYWA010000001.1"/>
</dbReference>
<proteinExistence type="predicted"/>